<comment type="caution">
    <text evidence="3">The sequence shown here is derived from an EMBL/GenBank/DDBJ whole genome shotgun (WGS) entry which is preliminary data.</text>
</comment>
<dbReference type="PROSITE" id="PS00018">
    <property type="entry name" value="EF_HAND_1"/>
    <property type="match status" value="1"/>
</dbReference>
<dbReference type="EMBL" id="JAVRQI010000004">
    <property type="protein sequence ID" value="MDT1061599.1"/>
    <property type="molecule type" value="Genomic_DNA"/>
</dbReference>
<feature type="signal peptide" evidence="1">
    <location>
        <begin position="1"/>
        <end position="20"/>
    </location>
</feature>
<evidence type="ECO:0000313" key="4">
    <source>
        <dbReference type="Proteomes" id="UP001251085"/>
    </source>
</evidence>
<dbReference type="InterPro" id="IPR011992">
    <property type="entry name" value="EF-hand-dom_pair"/>
</dbReference>
<evidence type="ECO:0000313" key="3">
    <source>
        <dbReference type="EMBL" id="MDT1061599.1"/>
    </source>
</evidence>
<name>A0ABU3EBK4_9RHOB</name>
<dbReference type="Gene3D" id="1.10.238.10">
    <property type="entry name" value="EF-hand"/>
    <property type="match status" value="2"/>
</dbReference>
<proteinExistence type="predicted"/>
<keyword evidence="4" id="KW-1185">Reference proteome</keyword>
<feature type="chain" id="PRO_5046746469" description="EF-hand domain-containing protein" evidence="1">
    <location>
        <begin position="21"/>
        <end position="112"/>
    </location>
</feature>
<dbReference type="InterPro" id="IPR018247">
    <property type="entry name" value="EF_Hand_1_Ca_BS"/>
</dbReference>
<sequence length="112" mass="11558">MNRTFSAVAVFLLAGTPTFAQVSGNYLAAMDTNGDMSVDANEFAAFTDKVFTTLDADKNGALSQAEAGTTVSAEQFTAVDTNRNGSLSKSEFAAAAKADFAASDLDKNGALN</sequence>
<accession>A0ABU3EBK4</accession>
<evidence type="ECO:0000256" key="1">
    <source>
        <dbReference type="SAM" id="SignalP"/>
    </source>
</evidence>
<dbReference type="Pfam" id="PF13202">
    <property type="entry name" value="EF-hand_5"/>
    <property type="match status" value="1"/>
</dbReference>
<organism evidence="3 4">
    <name type="scientific">Paracoccus broussonetiae</name>
    <dbReference type="NCBI Taxonomy" id="3075834"/>
    <lineage>
        <taxon>Bacteria</taxon>
        <taxon>Pseudomonadati</taxon>
        <taxon>Pseudomonadota</taxon>
        <taxon>Alphaproteobacteria</taxon>
        <taxon>Rhodobacterales</taxon>
        <taxon>Paracoccaceae</taxon>
        <taxon>Paracoccus</taxon>
    </lineage>
</organism>
<evidence type="ECO:0000259" key="2">
    <source>
        <dbReference type="Pfam" id="PF13202"/>
    </source>
</evidence>
<keyword evidence="1" id="KW-0732">Signal</keyword>
<dbReference type="InterPro" id="IPR002048">
    <property type="entry name" value="EF_hand_dom"/>
</dbReference>
<dbReference type="RefSeq" id="WP_311758692.1">
    <property type="nucleotide sequence ID" value="NZ_JAVRQI010000004.1"/>
</dbReference>
<dbReference type="SUPFAM" id="SSF47473">
    <property type="entry name" value="EF-hand"/>
    <property type="match status" value="1"/>
</dbReference>
<reference evidence="4" key="1">
    <citation type="submission" date="2023-07" db="EMBL/GenBank/DDBJ databases">
        <title>Characterization of two Paracoccaceae strains isolated from Phycosphere and proposal of Xinfangfangia lacusdiani sp. nov.</title>
        <authorList>
            <person name="Deng Y."/>
            <person name="Zhang Y.Q."/>
        </authorList>
    </citation>
    <scope>NUCLEOTIDE SEQUENCE [LARGE SCALE GENOMIC DNA]</scope>
    <source>
        <strain evidence="4">CPCC 101403</strain>
    </source>
</reference>
<feature type="domain" description="EF-hand" evidence="2">
    <location>
        <begin position="75"/>
        <end position="93"/>
    </location>
</feature>
<dbReference type="Proteomes" id="UP001251085">
    <property type="component" value="Unassembled WGS sequence"/>
</dbReference>
<protein>
    <recommendedName>
        <fullName evidence="2">EF-hand domain-containing protein</fullName>
    </recommendedName>
</protein>
<gene>
    <name evidence="3" type="ORF">RM190_06995</name>
</gene>